<dbReference type="EMBL" id="JARLKY010000124">
    <property type="protein sequence ID" value="MEC0232422.1"/>
    <property type="molecule type" value="Genomic_DNA"/>
</dbReference>
<proteinExistence type="predicted"/>
<keyword evidence="3" id="KW-1185">Reference proteome</keyword>
<gene>
    <name evidence="2" type="ORF">P4I72_35505</name>
</gene>
<reference evidence="2 3" key="1">
    <citation type="submission" date="2023-03" db="EMBL/GenBank/DDBJ databases">
        <title>Bacillus Genome Sequencing.</title>
        <authorList>
            <person name="Dunlap C."/>
        </authorList>
    </citation>
    <scope>NUCLEOTIDE SEQUENCE [LARGE SCALE GENOMIC DNA]</scope>
    <source>
        <strain evidence="2 3">BD-533</strain>
    </source>
</reference>
<evidence type="ECO:0000313" key="2">
    <source>
        <dbReference type="EMBL" id="MEC0232422.1"/>
    </source>
</evidence>
<organism evidence="2 3">
    <name type="scientific">Paenibacillus alba</name>
    <dbReference type="NCBI Taxonomy" id="1197127"/>
    <lineage>
        <taxon>Bacteria</taxon>
        <taxon>Bacillati</taxon>
        <taxon>Bacillota</taxon>
        <taxon>Bacilli</taxon>
        <taxon>Bacillales</taxon>
        <taxon>Paenibacillaceae</taxon>
        <taxon>Paenibacillus</taxon>
    </lineage>
</organism>
<name>A0ABU6GGU0_9BACL</name>
<feature type="region of interest" description="Disordered" evidence="1">
    <location>
        <begin position="127"/>
        <end position="146"/>
    </location>
</feature>
<protein>
    <submittedName>
        <fullName evidence="2">Uncharacterized protein</fullName>
    </submittedName>
</protein>
<evidence type="ECO:0000256" key="1">
    <source>
        <dbReference type="SAM" id="MobiDB-lite"/>
    </source>
</evidence>
<sequence length="161" mass="18909">MMLAENLQKCRHFQRNRLKKRKACDCAGIFKFFFLYSRKGRKKMHNRRNLPISAFSSEKKMHNRRFLKVQTDMSAAVRTCCQDFSLEMRRSSSFFGLWNNPIWHPPSRGEIKMANGQIKVATRAESKMANRRNQDGSRAESRWHTGEIVMAHRRNRDGTGA</sequence>
<feature type="compositionally biased region" description="Basic and acidic residues" evidence="1">
    <location>
        <begin position="127"/>
        <end position="145"/>
    </location>
</feature>
<dbReference type="Proteomes" id="UP001338137">
    <property type="component" value="Unassembled WGS sequence"/>
</dbReference>
<evidence type="ECO:0000313" key="3">
    <source>
        <dbReference type="Proteomes" id="UP001338137"/>
    </source>
</evidence>
<accession>A0ABU6GGU0</accession>
<comment type="caution">
    <text evidence="2">The sequence shown here is derived from an EMBL/GenBank/DDBJ whole genome shotgun (WGS) entry which is preliminary data.</text>
</comment>
<dbReference type="RefSeq" id="WP_326076602.1">
    <property type="nucleotide sequence ID" value="NZ_JARLKY010000124.1"/>
</dbReference>